<dbReference type="Pfam" id="PF00650">
    <property type="entry name" value="CRAL_TRIO"/>
    <property type="match status" value="1"/>
</dbReference>
<proteinExistence type="predicted"/>
<dbReference type="PROSITE" id="PS50191">
    <property type="entry name" value="CRAL_TRIO"/>
    <property type="match status" value="1"/>
</dbReference>
<dbReference type="InterPro" id="IPR036865">
    <property type="entry name" value="CRAL-TRIO_dom_sf"/>
</dbReference>
<accession>A0A5B8MAW8</accession>
<dbReference type="OrthoDB" id="1434354at2759"/>
<feature type="region of interest" description="Disordered" evidence="1">
    <location>
        <begin position="26"/>
        <end position="50"/>
    </location>
</feature>
<gene>
    <name evidence="3" type="ORF">A3770_01p00310</name>
</gene>
<dbReference type="PANTHER" id="PTHR46277">
    <property type="entry name" value="OS03G0850700 PROTEIN"/>
    <property type="match status" value="1"/>
</dbReference>
<feature type="compositionally biased region" description="Low complexity" evidence="1">
    <location>
        <begin position="41"/>
        <end position="50"/>
    </location>
</feature>
<dbReference type="SMART" id="SM00516">
    <property type="entry name" value="SEC14"/>
    <property type="match status" value="1"/>
</dbReference>
<dbReference type="PANTHER" id="PTHR46277:SF3">
    <property type="entry name" value="BINDING PROTEIN, PUTATIVE-RELATED"/>
    <property type="match status" value="1"/>
</dbReference>
<feature type="domain" description="CRAL-TRIO" evidence="2">
    <location>
        <begin position="130"/>
        <end position="292"/>
    </location>
</feature>
<evidence type="ECO:0000256" key="1">
    <source>
        <dbReference type="SAM" id="MobiDB-lite"/>
    </source>
</evidence>
<dbReference type="AlphaFoldDB" id="A0A5B8MAW8"/>
<dbReference type="Proteomes" id="UP000316726">
    <property type="component" value="Chromosome 1"/>
</dbReference>
<evidence type="ECO:0000259" key="2">
    <source>
        <dbReference type="PROSITE" id="PS50191"/>
    </source>
</evidence>
<keyword evidence="4" id="KW-1185">Reference proteome</keyword>
<evidence type="ECO:0000313" key="4">
    <source>
        <dbReference type="Proteomes" id="UP000316726"/>
    </source>
</evidence>
<dbReference type="CDD" id="cd00170">
    <property type="entry name" value="SEC14"/>
    <property type="match status" value="1"/>
</dbReference>
<dbReference type="SUPFAM" id="SSF52087">
    <property type="entry name" value="CRAL/TRIO domain"/>
    <property type="match status" value="1"/>
</dbReference>
<name>A0A5B8MAW8_9CHLO</name>
<dbReference type="EMBL" id="CP031034">
    <property type="protein sequence ID" value="QDZ17513.1"/>
    <property type="molecule type" value="Genomic_DNA"/>
</dbReference>
<dbReference type="InterPro" id="IPR001251">
    <property type="entry name" value="CRAL-TRIO_dom"/>
</dbReference>
<dbReference type="Gene3D" id="3.40.525.10">
    <property type="entry name" value="CRAL-TRIO lipid binding domain"/>
    <property type="match status" value="1"/>
</dbReference>
<sequence>MLLCGGARVEDEACCSPKRCLDDEASSRLRSDSPVSPLDPRLSSSSTLMMSREEEEDVSWLVRESRKTLALLEFAGHGTVDLAADAPEIREEEEFTCQRFLKGFQNNRSKSLKMMQSYILWRSNTDTVRKEDITESLKAEKVLLLKGRDRRGGPTVVIVGRNHDMYKTDVEETVKLLTYCLDKAMALMERTKGITMATVILDLEGIGWRNLDAQALKHVMLFFQNLYPERVRVAVFWKAPGIFGALWSIVKPFLSEATRSKILFARETADLAGEVKLCHLPKAYGGQAEDDTMVPMT</sequence>
<reference evidence="3 4" key="1">
    <citation type="submission" date="2018-07" db="EMBL/GenBank/DDBJ databases">
        <title>The complete nuclear genome of the prasinophyte Chloropicon primus (CCMP1205).</title>
        <authorList>
            <person name="Pombert J.-F."/>
            <person name="Otis C."/>
            <person name="Turmel M."/>
            <person name="Lemieux C."/>
        </authorList>
    </citation>
    <scope>NUCLEOTIDE SEQUENCE [LARGE SCALE GENOMIC DNA]</scope>
    <source>
        <strain evidence="3 4">CCMP1205</strain>
    </source>
</reference>
<evidence type="ECO:0000313" key="3">
    <source>
        <dbReference type="EMBL" id="QDZ17513.1"/>
    </source>
</evidence>
<organism evidence="3 4">
    <name type="scientific">Chloropicon primus</name>
    <dbReference type="NCBI Taxonomy" id="1764295"/>
    <lineage>
        <taxon>Eukaryota</taxon>
        <taxon>Viridiplantae</taxon>
        <taxon>Chlorophyta</taxon>
        <taxon>Chloropicophyceae</taxon>
        <taxon>Chloropicales</taxon>
        <taxon>Chloropicaceae</taxon>
        <taxon>Chloropicon</taxon>
    </lineage>
</organism>
<protein>
    <submittedName>
        <fullName evidence="3">CRAL-TRIO lipid binding domain-containing protein</fullName>
    </submittedName>
</protein>